<protein>
    <recommendedName>
        <fullName evidence="4">Peptidase C-terminal archaeal/bacterial domain-containing protein</fullName>
    </recommendedName>
</protein>
<dbReference type="Gene3D" id="2.150.10.10">
    <property type="entry name" value="Serralysin-like metalloprotease, C-terminal"/>
    <property type="match status" value="3"/>
</dbReference>
<dbReference type="Pfam" id="PF04151">
    <property type="entry name" value="PPC"/>
    <property type="match status" value="1"/>
</dbReference>
<dbReference type="PANTHER" id="PTHR38340:SF1">
    <property type="entry name" value="S-LAYER PROTEIN"/>
    <property type="match status" value="1"/>
</dbReference>
<dbReference type="EMBL" id="QFYQ01000001">
    <property type="protein sequence ID" value="RAK53367.1"/>
    <property type="molecule type" value="Genomic_DNA"/>
</dbReference>
<reference evidence="6" key="1">
    <citation type="submission" date="2018-05" db="EMBL/GenBank/DDBJ databases">
        <authorList>
            <person name="Li X."/>
        </authorList>
    </citation>
    <scope>NUCLEOTIDE SEQUENCE [LARGE SCALE GENOMIC DNA]</scope>
    <source>
        <strain evidence="6">LX32</strain>
    </source>
</reference>
<dbReference type="PANTHER" id="PTHR38340">
    <property type="entry name" value="S-LAYER PROTEIN"/>
    <property type="match status" value="1"/>
</dbReference>
<sequence>MSFETEAVTLSGSGLTFINYYDASVTAAYRSAIIAAEHELQSHFTNQVTIGVNFALAPLSANSAATNGFNTLTFSYANLAAALRTHAASSDDALAVNGLPSVDPSGGAGFAIPVTQARILGLAAQANSDDVDVTLNSNLTWSFGQDAIGAIEHEITEGGFGRVASLGLQGSHWQALDLFRFTAAGVRDYTGGSDGQATYFGIDASHVFTALPYHSAFASGTDDGADLGDWEHKFLNGATPVRGDAFGSGGPNAPGSISATDLRVLDVIGWNSTPFTPAADDYANSQADAAHAIGQLFPGGAAISASLQQAGDRDWFAVQFQAGATYTISEQGWKAGAGTLADPYLRLHDSSGAEVAFNDDVISGTNPDALITFTAPTSGTYYVEAGAFVDGYAGSYRLSVSGASSDQPTAGPDALTASASQTQIDGGAGDDTISGWSGGDSLFGGDGNDIINGGSGFDRTNGNAGNDTVHGNAGDDWVTGGKDNDALFGDAGNDILNGNLGNDTESGGLGNDTVRGGQGDDVLYGGDGADYITGDLGNDTMTGGAGADTFRAFNGEGADVITDFTASEGDRVQLDPGTTYTTAQVGADTVITLGGGASLTLQGVTLADLPSGWIFGA</sequence>
<keyword evidence="2" id="KW-0964">Secreted</keyword>
<dbReference type="OrthoDB" id="7180083at2"/>
<dbReference type="InterPro" id="IPR007280">
    <property type="entry name" value="Peptidase_C_arc/bac"/>
</dbReference>
<comment type="subcellular location">
    <subcellularLocation>
        <location evidence="1">Secreted</location>
    </subcellularLocation>
</comment>
<dbReference type="Pfam" id="PF00353">
    <property type="entry name" value="HemolysinCabind"/>
    <property type="match status" value="3"/>
</dbReference>
<dbReference type="InterPro" id="IPR001343">
    <property type="entry name" value="Hemolysn_Ca-bd"/>
</dbReference>
<name>A0A328AFR4_9CAUL</name>
<dbReference type="Gene3D" id="2.60.120.380">
    <property type="match status" value="1"/>
</dbReference>
<keyword evidence="6" id="KW-1185">Reference proteome</keyword>
<dbReference type="Proteomes" id="UP000249254">
    <property type="component" value="Unassembled WGS sequence"/>
</dbReference>
<evidence type="ECO:0000313" key="6">
    <source>
        <dbReference type="Proteomes" id="UP000249254"/>
    </source>
</evidence>
<dbReference type="AlphaFoldDB" id="A0A328AFR4"/>
<organism evidence="5 6">
    <name type="scientific">Phenylobacterium soli</name>
    <dbReference type="NCBI Taxonomy" id="2170551"/>
    <lineage>
        <taxon>Bacteria</taxon>
        <taxon>Pseudomonadati</taxon>
        <taxon>Pseudomonadota</taxon>
        <taxon>Alphaproteobacteria</taxon>
        <taxon>Caulobacterales</taxon>
        <taxon>Caulobacteraceae</taxon>
        <taxon>Phenylobacterium</taxon>
    </lineage>
</organism>
<gene>
    <name evidence="5" type="ORF">DJ017_01895</name>
</gene>
<evidence type="ECO:0000256" key="1">
    <source>
        <dbReference type="ARBA" id="ARBA00004613"/>
    </source>
</evidence>
<dbReference type="PRINTS" id="PR00313">
    <property type="entry name" value="CABNDNGRPT"/>
</dbReference>
<evidence type="ECO:0000256" key="2">
    <source>
        <dbReference type="ARBA" id="ARBA00022525"/>
    </source>
</evidence>
<dbReference type="GO" id="GO:0005576">
    <property type="term" value="C:extracellular region"/>
    <property type="evidence" value="ECO:0007669"/>
    <property type="project" value="UniProtKB-SubCell"/>
</dbReference>
<feature type="region of interest" description="Disordered" evidence="3">
    <location>
        <begin position="454"/>
        <end position="477"/>
    </location>
</feature>
<dbReference type="NCBIfam" id="NF038122">
    <property type="entry name" value="metallo_LGF"/>
    <property type="match status" value="1"/>
</dbReference>
<comment type="caution">
    <text evidence="5">The sequence shown here is derived from an EMBL/GenBank/DDBJ whole genome shotgun (WGS) entry which is preliminary data.</text>
</comment>
<accession>A0A328AFR4</accession>
<dbReference type="RefSeq" id="WP_111527119.1">
    <property type="nucleotide sequence ID" value="NZ_JBHRSG010000001.1"/>
</dbReference>
<feature type="domain" description="Peptidase C-terminal archaeal/bacterial" evidence="4">
    <location>
        <begin position="312"/>
        <end position="384"/>
    </location>
</feature>
<evidence type="ECO:0000313" key="5">
    <source>
        <dbReference type="EMBL" id="RAK53367.1"/>
    </source>
</evidence>
<dbReference type="InterPro" id="IPR011049">
    <property type="entry name" value="Serralysin-like_metalloprot_C"/>
</dbReference>
<evidence type="ECO:0000256" key="3">
    <source>
        <dbReference type="SAM" id="MobiDB-lite"/>
    </source>
</evidence>
<dbReference type="InterPro" id="IPR050557">
    <property type="entry name" value="RTX_toxin/Mannuronan_C5-epim"/>
</dbReference>
<evidence type="ECO:0000259" key="4">
    <source>
        <dbReference type="Pfam" id="PF04151"/>
    </source>
</evidence>
<proteinExistence type="predicted"/>
<dbReference type="SUPFAM" id="SSF51120">
    <property type="entry name" value="beta-Roll"/>
    <property type="match status" value="1"/>
</dbReference>
<dbReference type="GO" id="GO:0005509">
    <property type="term" value="F:calcium ion binding"/>
    <property type="evidence" value="ECO:0007669"/>
    <property type="project" value="InterPro"/>
</dbReference>